<reference evidence="1 2" key="1">
    <citation type="submission" date="2016-09" db="EMBL/GenBank/DDBJ databases">
        <title>The complete genome sequences of Rhizobium gallicum, symbiovars gallicum and phaseoli, symbionts associated to common bean (Phaseolus vulgaris).</title>
        <authorList>
            <person name="Bustos P."/>
            <person name="Santamaria R.I."/>
            <person name="Perez-Carrascal O.M."/>
            <person name="Juarez S."/>
            <person name="Lozano L."/>
            <person name="Martinez-Flores I."/>
            <person name="Martinez-Romero E."/>
            <person name="Cevallos M."/>
            <person name="Romero D."/>
            <person name="Davila G."/>
            <person name="Gonzalez V."/>
        </authorList>
    </citation>
    <scope>NUCLEOTIDE SEQUENCE [LARGE SCALE GENOMIC DNA]</scope>
    <source>
        <strain evidence="1 2">IE4872</strain>
    </source>
</reference>
<dbReference type="SUPFAM" id="SSF51735">
    <property type="entry name" value="NAD(P)-binding Rossmann-fold domains"/>
    <property type="match status" value="1"/>
</dbReference>
<dbReference type="PANTHER" id="PTHR44147:SF2">
    <property type="entry name" value="DEHYDROGENASE_REDUCTASE SDR FAMILY MEMBER 1"/>
    <property type="match status" value="1"/>
</dbReference>
<protein>
    <submittedName>
        <fullName evidence="1">Short-chain dehydrogenase protein</fullName>
    </submittedName>
</protein>
<dbReference type="Proteomes" id="UP000184749">
    <property type="component" value="Chromosome"/>
</dbReference>
<dbReference type="PRINTS" id="PR00081">
    <property type="entry name" value="GDHRDH"/>
</dbReference>
<dbReference type="OrthoDB" id="63584at2"/>
<dbReference type="InterPro" id="IPR036291">
    <property type="entry name" value="NAD(P)-bd_dom_sf"/>
</dbReference>
<evidence type="ECO:0000313" key="2">
    <source>
        <dbReference type="Proteomes" id="UP000184749"/>
    </source>
</evidence>
<evidence type="ECO:0000313" key="1">
    <source>
        <dbReference type="EMBL" id="APO66763.1"/>
    </source>
</evidence>
<dbReference type="PANTHER" id="PTHR44147">
    <property type="entry name" value="DEHYDROGENASE/REDUCTASE SDR FAMILY MEMBER 1"/>
    <property type="match status" value="1"/>
</dbReference>
<dbReference type="Gene3D" id="3.40.50.720">
    <property type="entry name" value="NAD(P)-binding Rossmann-like Domain"/>
    <property type="match status" value="1"/>
</dbReference>
<proteinExistence type="predicted"/>
<gene>
    <name evidence="1" type="ORF">IE4872_CH01113</name>
</gene>
<dbReference type="AlphaFoldDB" id="A0A1L5NFS1"/>
<dbReference type="InterPro" id="IPR002347">
    <property type="entry name" value="SDR_fam"/>
</dbReference>
<sequence>MQMERVVALVTGASRGVGKGIALALLEQGATVHVTARTLTKAQAASHPQESGCLEELVEAADALPGKLTIHVCDHQNDDETVRVINSIHQSGNLDILVNNAWPGYENMVENNDFTWGRPFWEQPTWRWDAMMGVALRAAFVAARASAPDMIARRRGLIVNISFWAAELYEGNAIYGMSKAAANKMAADFAHELRPHNVAAVALYPGLVRTEAVMRAAEYFDLSNSESPQFIGRVIAGLWRDRQLLEKSGKALIAAKLAMEFGISDINGYCPRPLTREDFGDTK</sequence>
<dbReference type="STRING" id="56730.IE4872_CH01113"/>
<name>A0A1L5NFS1_9HYPH</name>
<accession>A0A1L5NFS1</accession>
<dbReference type="EMBL" id="CP017101">
    <property type="protein sequence ID" value="APO66763.1"/>
    <property type="molecule type" value="Genomic_DNA"/>
</dbReference>
<organism evidence="1 2">
    <name type="scientific">Rhizobium gallicum</name>
    <dbReference type="NCBI Taxonomy" id="56730"/>
    <lineage>
        <taxon>Bacteria</taxon>
        <taxon>Pseudomonadati</taxon>
        <taxon>Pseudomonadota</taxon>
        <taxon>Alphaproteobacteria</taxon>
        <taxon>Hyphomicrobiales</taxon>
        <taxon>Rhizobiaceae</taxon>
        <taxon>Rhizobium/Agrobacterium group</taxon>
        <taxon>Rhizobium</taxon>
    </lineage>
</organism>
<dbReference type="Pfam" id="PF00106">
    <property type="entry name" value="adh_short"/>
    <property type="match status" value="1"/>
</dbReference>